<dbReference type="Proteomes" id="UP000821866">
    <property type="component" value="Chromosome 9"/>
</dbReference>
<dbReference type="EMBL" id="JABSTU010000011">
    <property type="protein sequence ID" value="KAH8009329.1"/>
    <property type="molecule type" value="Genomic_DNA"/>
</dbReference>
<proteinExistence type="predicted"/>
<reference evidence="1" key="2">
    <citation type="submission" date="2021-09" db="EMBL/GenBank/DDBJ databases">
        <authorList>
            <person name="Jia N."/>
            <person name="Wang J."/>
            <person name="Shi W."/>
            <person name="Du L."/>
            <person name="Sun Y."/>
            <person name="Zhan W."/>
            <person name="Jiang J."/>
            <person name="Wang Q."/>
            <person name="Zhang B."/>
            <person name="Ji P."/>
            <person name="Sakyi L.B."/>
            <person name="Cui X."/>
            <person name="Yuan T."/>
            <person name="Jiang B."/>
            <person name="Yang W."/>
            <person name="Lam T.T.-Y."/>
            <person name="Chang Q."/>
            <person name="Ding S."/>
            <person name="Wang X."/>
            <person name="Zhu J."/>
            <person name="Ruan X."/>
            <person name="Zhao L."/>
            <person name="Wei J."/>
            <person name="Que T."/>
            <person name="Du C."/>
            <person name="Cheng J."/>
            <person name="Dai P."/>
            <person name="Han X."/>
            <person name="Huang E."/>
            <person name="Gao Y."/>
            <person name="Liu J."/>
            <person name="Shao H."/>
            <person name="Ye R."/>
            <person name="Li L."/>
            <person name="Wei W."/>
            <person name="Wang X."/>
            <person name="Wang C."/>
            <person name="Huo Q."/>
            <person name="Li W."/>
            <person name="Guo W."/>
            <person name="Chen H."/>
            <person name="Chen S."/>
            <person name="Zhou L."/>
            <person name="Zhou L."/>
            <person name="Ni X."/>
            <person name="Tian J."/>
            <person name="Zhou Y."/>
            <person name="Sheng Y."/>
            <person name="Liu T."/>
            <person name="Pan Y."/>
            <person name="Xia L."/>
            <person name="Li J."/>
            <person name="Zhao F."/>
            <person name="Cao W."/>
        </authorList>
    </citation>
    <scope>NUCLEOTIDE SEQUENCE</scope>
    <source>
        <strain evidence="1">Rmic-2018</strain>
        <tissue evidence="1">Larvae</tissue>
    </source>
</reference>
<evidence type="ECO:0000313" key="2">
    <source>
        <dbReference type="Proteomes" id="UP000821866"/>
    </source>
</evidence>
<dbReference type="AlphaFoldDB" id="A0A9J6D5J1"/>
<protein>
    <submittedName>
        <fullName evidence="1">Uncharacterized protein</fullName>
    </submittedName>
</protein>
<reference evidence="1" key="1">
    <citation type="journal article" date="2020" name="Cell">
        <title>Large-Scale Comparative Analyses of Tick Genomes Elucidate Their Genetic Diversity and Vector Capacities.</title>
        <authorList>
            <consortium name="Tick Genome and Microbiome Consortium (TIGMIC)"/>
            <person name="Jia N."/>
            <person name="Wang J."/>
            <person name="Shi W."/>
            <person name="Du L."/>
            <person name="Sun Y."/>
            <person name="Zhan W."/>
            <person name="Jiang J.F."/>
            <person name="Wang Q."/>
            <person name="Zhang B."/>
            <person name="Ji P."/>
            <person name="Bell-Sakyi L."/>
            <person name="Cui X.M."/>
            <person name="Yuan T.T."/>
            <person name="Jiang B.G."/>
            <person name="Yang W.F."/>
            <person name="Lam T.T."/>
            <person name="Chang Q.C."/>
            <person name="Ding S.J."/>
            <person name="Wang X.J."/>
            <person name="Zhu J.G."/>
            <person name="Ruan X.D."/>
            <person name="Zhao L."/>
            <person name="Wei J.T."/>
            <person name="Ye R.Z."/>
            <person name="Que T.C."/>
            <person name="Du C.H."/>
            <person name="Zhou Y.H."/>
            <person name="Cheng J.X."/>
            <person name="Dai P.F."/>
            <person name="Guo W.B."/>
            <person name="Han X.H."/>
            <person name="Huang E.J."/>
            <person name="Li L.F."/>
            <person name="Wei W."/>
            <person name="Gao Y.C."/>
            <person name="Liu J.Z."/>
            <person name="Shao H.Z."/>
            <person name="Wang X."/>
            <person name="Wang C.C."/>
            <person name="Yang T.C."/>
            <person name="Huo Q.B."/>
            <person name="Li W."/>
            <person name="Chen H.Y."/>
            <person name="Chen S.E."/>
            <person name="Zhou L.G."/>
            <person name="Ni X.B."/>
            <person name="Tian J.H."/>
            <person name="Sheng Y."/>
            <person name="Liu T."/>
            <person name="Pan Y.S."/>
            <person name="Xia L.Y."/>
            <person name="Li J."/>
            <person name="Zhao F."/>
            <person name="Cao W.C."/>
        </authorList>
    </citation>
    <scope>NUCLEOTIDE SEQUENCE</scope>
    <source>
        <strain evidence="1">Rmic-2018</strain>
    </source>
</reference>
<organism evidence="1 2">
    <name type="scientific">Rhipicephalus microplus</name>
    <name type="common">Cattle tick</name>
    <name type="synonym">Boophilus microplus</name>
    <dbReference type="NCBI Taxonomy" id="6941"/>
    <lineage>
        <taxon>Eukaryota</taxon>
        <taxon>Metazoa</taxon>
        <taxon>Ecdysozoa</taxon>
        <taxon>Arthropoda</taxon>
        <taxon>Chelicerata</taxon>
        <taxon>Arachnida</taxon>
        <taxon>Acari</taxon>
        <taxon>Parasitiformes</taxon>
        <taxon>Ixodida</taxon>
        <taxon>Ixodoidea</taxon>
        <taxon>Ixodidae</taxon>
        <taxon>Rhipicephalinae</taxon>
        <taxon>Rhipicephalus</taxon>
        <taxon>Boophilus</taxon>
    </lineage>
</organism>
<gene>
    <name evidence="1" type="ORF">HPB51_014465</name>
</gene>
<sequence>MPMPSAVIRLPQKKHPFCHGPLPCRGGSGNLCGDHQYVGLTCGALPTVDPFVSTAANQATSRATAVIEKPGLETFLDLLSFIRKTLVTMVLIICRPTKRLHQIVTGGLPHLNEVRIPRIAKDTLTPSETAPQARARETNCRDLRGQDRPLETQLDFGFKDTTPYAYRKGLSLVHSMCHEQDFPPQPSQDAPPAQHLLAARPCKSRVKRNGNIGSPYYIYDLGPFSLPVYGFKIVRELFKVFDYRSQWWVAQPTGTLPKYLKVQQCVEKLETQYGVENSVETYETVAELSTANLLHDAFVEQVSFNKEKFEDIRLPFLQSVHSTTQFYVALASELCARTNVTTASTMNSDYGVKTSEQR</sequence>
<evidence type="ECO:0000313" key="1">
    <source>
        <dbReference type="EMBL" id="KAH8009329.1"/>
    </source>
</evidence>
<keyword evidence="2" id="KW-1185">Reference proteome</keyword>
<name>A0A9J6D5J1_RHIMP</name>
<comment type="caution">
    <text evidence="1">The sequence shown here is derived from an EMBL/GenBank/DDBJ whole genome shotgun (WGS) entry which is preliminary data.</text>
</comment>
<accession>A0A9J6D5J1</accession>